<evidence type="ECO:0000313" key="3">
    <source>
        <dbReference type="Proteomes" id="UP001430953"/>
    </source>
</evidence>
<sequence length="131" mass="14619">MGILSCVQKRTPPSLLPLAGRQKLSFLYGGRNLYGASLCGVTYCLGRGLLPDSSPETSSVLMNDGKTLFDLKHFPIVRTRNGWNVFATRSHSPGFEALGTLRDRSMRREKLRENEDKNSRVGTMENRDATK</sequence>
<accession>A0AAW2F3K3</accession>
<name>A0AAW2F3K3_9HYME</name>
<comment type="caution">
    <text evidence="2">The sequence shown here is derived from an EMBL/GenBank/DDBJ whole genome shotgun (WGS) entry which is preliminary data.</text>
</comment>
<dbReference type="EMBL" id="JADYXP020000015">
    <property type="protein sequence ID" value="KAL0109199.1"/>
    <property type="molecule type" value="Genomic_DNA"/>
</dbReference>
<protein>
    <submittedName>
        <fullName evidence="2">Uncharacterized protein</fullName>
    </submittedName>
</protein>
<feature type="region of interest" description="Disordered" evidence="1">
    <location>
        <begin position="101"/>
        <end position="131"/>
    </location>
</feature>
<gene>
    <name evidence="2" type="ORF">PUN28_014351</name>
</gene>
<organism evidence="2 3">
    <name type="scientific">Cardiocondyla obscurior</name>
    <dbReference type="NCBI Taxonomy" id="286306"/>
    <lineage>
        <taxon>Eukaryota</taxon>
        <taxon>Metazoa</taxon>
        <taxon>Ecdysozoa</taxon>
        <taxon>Arthropoda</taxon>
        <taxon>Hexapoda</taxon>
        <taxon>Insecta</taxon>
        <taxon>Pterygota</taxon>
        <taxon>Neoptera</taxon>
        <taxon>Endopterygota</taxon>
        <taxon>Hymenoptera</taxon>
        <taxon>Apocrita</taxon>
        <taxon>Aculeata</taxon>
        <taxon>Formicoidea</taxon>
        <taxon>Formicidae</taxon>
        <taxon>Myrmicinae</taxon>
        <taxon>Cardiocondyla</taxon>
    </lineage>
</organism>
<evidence type="ECO:0000313" key="2">
    <source>
        <dbReference type="EMBL" id="KAL0109199.1"/>
    </source>
</evidence>
<proteinExistence type="predicted"/>
<dbReference type="Proteomes" id="UP001430953">
    <property type="component" value="Unassembled WGS sequence"/>
</dbReference>
<evidence type="ECO:0000256" key="1">
    <source>
        <dbReference type="SAM" id="MobiDB-lite"/>
    </source>
</evidence>
<dbReference type="AlphaFoldDB" id="A0AAW2F3K3"/>
<keyword evidence="3" id="KW-1185">Reference proteome</keyword>
<reference evidence="2 3" key="1">
    <citation type="submission" date="2023-03" db="EMBL/GenBank/DDBJ databases">
        <title>High recombination rates correlate with genetic variation in Cardiocondyla obscurior ants.</title>
        <authorList>
            <person name="Errbii M."/>
        </authorList>
    </citation>
    <scope>NUCLEOTIDE SEQUENCE [LARGE SCALE GENOMIC DNA]</scope>
    <source>
        <strain evidence="2">Alpha-2009</strain>
        <tissue evidence="2">Whole body</tissue>
    </source>
</reference>